<name>A0A8J9T5L7_PHATR</name>
<evidence type="ECO:0000256" key="10">
    <source>
        <dbReference type="ARBA" id="ARBA00030646"/>
    </source>
</evidence>
<feature type="transmembrane region" description="Helical" evidence="12">
    <location>
        <begin position="471"/>
        <end position="492"/>
    </location>
</feature>
<dbReference type="Gene3D" id="1.20.1250.20">
    <property type="entry name" value="MFS general substrate transporter like domains"/>
    <property type="match status" value="1"/>
</dbReference>
<keyword evidence="7 12" id="KW-1133">Transmembrane helix</keyword>
<comment type="function">
    <text evidence="1">Mediates high-affinity intracellular uptake of the rare oligo-element molybdenum.</text>
</comment>
<dbReference type="Proteomes" id="UP000836788">
    <property type="component" value="Chromosome 6"/>
</dbReference>
<dbReference type="CDD" id="cd17487">
    <property type="entry name" value="MFS_MFSD5_like"/>
    <property type="match status" value="1"/>
</dbReference>
<keyword evidence="5" id="KW-1003">Cell membrane</keyword>
<evidence type="ECO:0000256" key="6">
    <source>
        <dbReference type="ARBA" id="ARBA00022692"/>
    </source>
</evidence>
<dbReference type="InterPro" id="IPR036259">
    <property type="entry name" value="MFS_trans_sf"/>
</dbReference>
<organism evidence="13">
    <name type="scientific">Phaeodactylum tricornutum</name>
    <name type="common">Diatom</name>
    <dbReference type="NCBI Taxonomy" id="2850"/>
    <lineage>
        <taxon>Eukaryota</taxon>
        <taxon>Sar</taxon>
        <taxon>Stramenopiles</taxon>
        <taxon>Ochrophyta</taxon>
        <taxon>Bacillariophyta</taxon>
        <taxon>Bacillariophyceae</taxon>
        <taxon>Bacillariophycidae</taxon>
        <taxon>Naviculales</taxon>
        <taxon>Phaeodactylaceae</taxon>
        <taxon>Phaeodactylum</taxon>
    </lineage>
</organism>
<dbReference type="AlphaFoldDB" id="A0A8J9T5L7"/>
<dbReference type="PANTHER" id="PTHR23516:SF1">
    <property type="entry name" value="MOLYBDATE-ANION TRANSPORTER"/>
    <property type="match status" value="1"/>
</dbReference>
<gene>
    <name evidence="13" type="ORF">PTTT1_LOCUS47994</name>
</gene>
<accession>A0A8J9T5L7</accession>
<proteinExistence type="predicted"/>
<dbReference type="EMBL" id="OU594947">
    <property type="protein sequence ID" value="CAG9291719.1"/>
    <property type="molecule type" value="Genomic_DNA"/>
</dbReference>
<dbReference type="SUPFAM" id="SSF103473">
    <property type="entry name" value="MFS general substrate transporter"/>
    <property type="match status" value="1"/>
</dbReference>
<evidence type="ECO:0000256" key="8">
    <source>
        <dbReference type="ARBA" id="ARBA00023065"/>
    </source>
</evidence>
<dbReference type="GO" id="GO:0015098">
    <property type="term" value="F:molybdate ion transmembrane transporter activity"/>
    <property type="evidence" value="ECO:0007669"/>
    <property type="project" value="InterPro"/>
</dbReference>
<evidence type="ECO:0000256" key="7">
    <source>
        <dbReference type="ARBA" id="ARBA00022989"/>
    </source>
</evidence>
<dbReference type="InterPro" id="IPR008509">
    <property type="entry name" value="MOT2/MFSD5"/>
</dbReference>
<evidence type="ECO:0000313" key="13">
    <source>
        <dbReference type="EMBL" id="CAG9291719.1"/>
    </source>
</evidence>
<evidence type="ECO:0000256" key="9">
    <source>
        <dbReference type="ARBA" id="ARBA00023136"/>
    </source>
</evidence>
<keyword evidence="4" id="KW-0813">Transport</keyword>
<sequence>MKNQYSLVKYWCTVSLLSAAARTSVTAFASPAHQSEQLFLRRSGSASTRKYNSLGMSPFPFATTLSSSQLHMSSVPASLQLLSTSTVTAIPRGGAISTLQTTLTTKFSQCAATPQSLFNATLLSLAVLIAAAKILQRSNVDHSLKKNTVKPPAIQNLQRRFLAVFWLLRCADWMQGPYFYEVYASKMIGGAQASMSLVSRLFLTGFASTALFGPSVGRAADQYGRKKATLAFCAIYALGALSTKSPLLQILLLGRMLSGIGTSLLFSAPESWLVGESQKVGQDPDGKYLGETFGLAYAGDSLVAILAGQMATTAASQRGPTGPFELSTVFLALGGLLAAWSWKENKAQTIDNEKPTIREAIQVIREDPKIMMVGGVQSLFEAAMYIFVLQWPPAIAAAVRRAFGATAATPYGTIFSCFMACCLLGSTLFGQLGKMTVPTENSTAAMLLVATVAMATATFLTGMNAPSLPGMIMAFFAFEACVGMYFPSIGTLRSKYVPDSHRSVIMNLFGIPLNVLVVGVFLSIQKLGLQGALSISSCALGLATVCMFRLKGKVALEAAATS</sequence>
<feature type="transmembrane region" description="Helical" evidence="12">
    <location>
        <begin position="444"/>
        <end position="465"/>
    </location>
</feature>
<feature type="transmembrane region" description="Helical" evidence="12">
    <location>
        <begin position="411"/>
        <end position="432"/>
    </location>
</feature>
<dbReference type="GO" id="GO:0006811">
    <property type="term" value="P:monoatomic ion transport"/>
    <property type="evidence" value="ECO:0007669"/>
    <property type="project" value="UniProtKB-KW"/>
</dbReference>
<evidence type="ECO:0000256" key="2">
    <source>
        <dbReference type="ARBA" id="ARBA00004651"/>
    </source>
</evidence>
<protein>
    <recommendedName>
        <fullName evidence="3">Molybdate-anion transporter</fullName>
    </recommendedName>
    <alternativeName>
        <fullName evidence="10">Major facilitator superfamily domain-containing protein 5</fullName>
    </alternativeName>
    <alternativeName>
        <fullName evidence="11">Molybdate transporter 2 homolog</fullName>
    </alternativeName>
</protein>
<dbReference type="GO" id="GO:0005886">
    <property type="term" value="C:plasma membrane"/>
    <property type="evidence" value="ECO:0007669"/>
    <property type="project" value="UniProtKB-SubCell"/>
</dbReference>
<feature type="transmembrane region" description="Helical" evidence="12">
    <location>
        <begin position="504"/>
        <end position="524"/>
    </location>
</feature>
<dbReference type="PANTHER" id="PTHR23516">
    <property type="entry name" value="SAM (S-ADENOSYL METHIONINE) TRANSPORTER"/>
    <property type="match status" value="1"/>
</dbReference>
<evidence type="ECO:0000256" key="11">
    <source>
        <dbReference type="ARBA" id="ARBA00032555"/>
    </source>
</evidence>
<reference evidence="13" key="1">
    <citation type="submission" date="2022-02" db="EMBL/GenBank/DDBJ databases">
        <authorList>
            <person name="Giguere J D."/>
        </authorList>
    </citation>
    <scope>NUCLEOTIDE SEQUENCE</scope>
    <source>
        <strain evidence="13">CCAP 1055/1</strain>
    </source>
</reference>
<evidence type="ECO:0000256" key="3">
    <source>
        <dbReference type="ARBA" id="ARBA00021242"/>
    </source>
</evidence>
<feature type="transmembrane region" description="Helical" evidence="12">
    <location>
        <begin position="530"/>
        <end position="550"/>
    </location>
</feature>
<keyword evidence="8" id="KW-0406">Ion transport</keyword>
<evidence type="ECO:0000256" key="4">
    <source>
        <dbReference type="ARBA" id="ARBA00022448"/>
    </source>
</evidence>
<evidence type="ECO:0000256" key="5">
    <source>
        <dbReference type="ARBA" id="ARBA00022475"/>
    </source>
</evidence>
<dbReference type="Pfam" id="PF05631">
    <property type="entry name" value="MFS_5"/>
    <property type="match status" value="1"/>
</dbReference>
<evidence type="ECO:0000256" key="1">
    <source>
        <dbReference type="ARBA" id="ARBA00003019"/>
    </source>
</evidence>
<keyword evidence="9 12" id="KW-0472">Membrane</keyword>
<keyword evidence="6 12" id="KW-0812">Transmembrane</keyword>
<evidence type="ECO:0000256" key="12">
    <source>
        <dbReference type="SAM" id="Phobius"/>
    </source>
</evidence>
<comment type="subcellular location">
    <subcellularLocation>
        <location evidence="2">Cell membrane</location>
        <topology evidence="2">Multi-pass membrane protein</topology>
    </subcellularLocation>
</comment>